<dbReference type="OrthoDB" id="3208495at2759"/>
<sequence>MTPASLESQPTLATLPLPEEAVLSSTQPFTNRSSELLLGWHYSGSNLKSGGEFDRLVQTLLHPDFNLKELPGVSFARETKRLDKHIANPDNPLQGQDGWHHASVDIRLPPVDKQTVKPENESPIFTVSGVFHRRLVDIIRATYASPISCSFHMTPFRQFWCPTPDALPIALYSEIYSSTTMIEAHLEISGMPRIGPDDTHERVVAPLMVWSDSTHLANFGSASLWPFYLQFGSQSKYTRGKPTSHSAHHLAYIPTIPDKIQEAYMKVFGKAATSAMLRHCKRDLMHAIWLLLLDADFMEAYEHGMLINCGDGIVRRIFPRFFTYSADYPEKVLLAGIRSLAKCLCPRCMVEKTQVYKMGSKLDMRLRTKTARVDNAQRRHTVEIARKIIYEQGYGIESMAVDALLANKSWVPTRNAFSSKLSKFGFNFYDLFVVDLLHEFELGVWKAIFTHLLRILWAAGGDKIQELNSRQVLTGPERIGA</sequence>
<proteinExistence type="predicted"/>
<dbReference type="HOGENOM" id="CLU_002498_2_0_1"/>
<evidence type="ECO:0000313" key="2">
    <source>
        <dbReference type="Proteomes" id="UP000030671"/>
    </source>
</evidence>
<dbReference type="eggNOG" id="ENOG502SKHB">
    <property type="taxonomic scope" value="Eukaryota"/>
</dbReference>
<dbReference type="Proteomes" id="UP000030671">
    <property type="component" value="Unassembled WGS sequence"/>
</dbReference>
<reference evidence="1 2" key="1">
    <citation type="journal article" date="2012" name="New Phytol.">
        <title>Insight into trade-off between wood decay and parasitism from the genome of a fungal forest pathogen.</title>
        <authorList>
            <person name="Olson A."/>
            <person name="Aerts A."/>
            <person name="Asiegbu F."/>
            <person name="Belbahri L."/>
            <person name="Bouzid O."/>
            <person name="Broberg A."/>
            <person name="Canback B."/>
            <person name="Coutinho P.M."/>
            <person name="Cullen D."/>
            <person name="Dalman K."/>
            <person name="Deflorio G."/>
            <person name="van Diepen L.T."/>
            <person name="Dunand C."/>
            <person name="Duplessis S."/>
            <person name="Durling M."/>
            <person name="Gonthier P."/>
            <person name="Grimwood J."/>
            <person name="Fossdal C.G."/>
            <person name="Hansson D."/>
            <person name="Henrissat B."/>
            <person name="Hietala A."/>
            <person name="Himmelstrand K."/>
            <person name="Hoffmeister D."/>
            <person name="Hogberg N."/>
            <person name="James T.Y."/>
            <person name="Karlsson M."/>
            <person name="Kohler A."/>
            <person name="Kues U."/>
            <person name="Lee Y.H."/>
            <person name="Lin Y.C."/>
            <person name="Lind M."/>
            <person name="Lindquist E."/>
            <person name="Lombard V."/>
            <person name="Lucas S."/>
            <person name="Lunden K."/>
            <person name="Morin E."/>
            <person name="Murat C."/>
            <person name="Park J."/>
            <person name="Raffaello T."/>
            <person name="Rouze P."/>
            <person name="Salamov A."/>
            <person name="Schmutz J."/>
            <person name="Solheim H."/>
            <person name="Stahlberg J."/>
            <person name="Velez H."/>
            <person name="de Vries R.P."/>
            <person name="Wiebenga A."/>
            <person name="Woodward S."/>
            <person name="Yakovlev I."/>
            <person name="Garbelotto M."/>
            <person name="Martin F."/>
            <person name="Grigoriev I.V."/>
            <person name="Stenlid J."/>
        </authorList>
    </citation>
    <scope>NUCLEOTIDE SEQUENCE [LARGE SCALE GENOMIC DNA]</scope>
    <source>
        <strain evidence="1 2">TC 32-1</strain>
    </source>
</reference>
<dbReference type="EMBL" id="KI925457">
    <property type="protein sequence ID" value="ETW82716.1"/>
    <property type="molecule type" value="Genomic_DNA"/>
</dbReference>
<dbReference type="KEGG" id="hir:HETIRDRAFT_54372"/>
<evidence type="ECO:0000313" key="1">
    <source>
        <dbReference type="EMBL" id="ETW82716.1"/>
    </source>
</evidence>
<dbReference type="InParanoid" id="W4KCB1"/>
<accession>W4KCB1</accession>
<name>W4KCB1_HETIT</name>
<dbReference type="InterPro" id="IPR041078">
    <property type="entry name" value="Plavaka"/>
</dbReference>
<dbReference type="RefSeq" id="XP_009544637.1">
    <property type="nucleotide sequence ID" value="XM_009546342.1"/>
</dbReference>
<dbReference type="STRING" id="747525.W4KCB1"/>
<dbReference type="GeneID" id="20678299"/>
<dbReference type="Pfam" id="PF18759">
    <property type="entry name" value="Plavaka"/>
    <property type="match status" value="1"/>
</dbReference>
<gene>
    <name evidence="1" type="ORF">HETIRDRAFT_54372</name>
</gene>
<protein>
    <submittedName>
        <fullName evidence="1">Uncharacterized protein</fullName>
    </submittedName>
</protein>
<organism evidence="1 2">
    <name type="scientific">Heterobasidion irregulare (strain TC 32-1)</name>
    <dbReference type="NCBI Taxonomy" id="747525"/>
    <lineage>
        <taxon>Eukaryota</taxon>
        <taxon>Fungi</taxon>
        <taxon>Dikarya</taxon>
        <taxon>Basidiomycota</taxon>
        <taxon>Agaricomycotina</taxon>
        <taxon>Agaricomycetes</taxon>
        <taxon>Russulales</taxon>
        <taxon>Bondarzewiaceae</taxon>
        <taxon>Heterobasidion</taxon>
        <taxon>Heterobasidion annosum species complex</taxon>
    </lineage>
</organism>
<dbReference type="AlphaFoldDB" id="W4KCB1"/>
<keyword evidence="2" id="KW-1185">Reference proteome</keyword>